<comment type="caution">
    <text evidence="1">The sequence shown here is derived from an EMBL/GenBank/DDBJ whole genome shotgun (WGS) entry which is preliminary data.</text>
</comment>
<dbReference type="AlphaFoldDB" id="A0A813IVU0"/>
<dbReference type="EMBL" id="CAJNNW010014810">
    <property type="protein sequence ID" value="CAE8657020.1"/>
    <property type="molecule type" value="Genomic_DNA"/>
</dbReference>
<evidence type="ECO:0000313" key="2">
    <source>
        <dbReference type="Proteomes" id="UP000626109"/>
    </source>
</evidence>
<proteinExistence type="predicted"/>
<name>A0A813IVU0_POLGL</name>
<evidence type="ECO:0000313" key="1">
    <source>
        <dbReference type="EMBL" id="CAE8657020.1"/>
    </source>
</evidence>
<protein>
    <submittedName>
        <fullName evidence="1">Uncharacterized protein</fullName>
    </submittedName>
</protein>
<dbReference type="Proteomes" id="UP000626109">
    <property type="component" value="Unassembled WGS sequence"/>
</dbReference>
<sequence length="531" mass="59465">MPPAKRWRPVVAPPGNCKASVDDWKTHPRLLRHLRRFVDSPDACRVLSRYSAQAQHLDCEKLLRIAVHVGAWVALLPVEQAAALPSGREDVTPPSPVQLLARILRLRGRSNITDWLQGVLHLVAIRLRDVRGNVQGKGAMPWAELRRSMPKAIWRELRNQSPAIPTWSESKRCLAAGDLTADPVEFPIVQQDQPQQQQATITQYSGLASEALTELAWLPEVSELCGRKAARRFQRDAAAFFNAELKERSLRVADLEERFAAAVASKSWDQLCCLIREAAAALAAPQQKASLNEAVAPMPEDACERLLENLQGRLRKLICKALHYLDLADPGTASQMEPALMFMKLLIQRFEARGPLQEARAAKQWLRLQGGLLIAEVVEQTEKNWENSTCGRREASLKTTRGGVYRPNSKTQSLPHVRDTRQDISLKCDKCGLELRSSWVFEHRGRIATVTPVNGHTSCGGKYVPTDAQIPIVLDISANLEICLHDTRRNQCPKCDGKHICPHKKQVFKCQVCKPRGDPKQKRHAPRGLTK</sequence>
<organism evidence="1 2">
    <name type="scientific">Polarella glacialis</name>
    <name type="common">Dinoflagellate</name>
    <dbReference type="NCBI Taxonomy" id="89957"/>
    <lineage>
        <taxon>Eukaryota</taxon>
        <taxon>Sar</taxon>
        <taxon>Alveolata</taxon>
        <taxon>Dinophyceae</taxon>
        <taxon>Suessiales</taxon>
        <taxon>Suessiaceae</taxon>
        <taxon>Polarella</taxon>
    </lineage>
</organism>
<accession>A0A813IVU0</accession>
<gene>
    <name evidence="1" type="ORF">PGLA2088_LOCUS12536</name>
</gene>
<reference evidence="1" key="1">
    <citation type="submission" date="2021-02" db="EMBL/GenBank/DDBJ databases">
        <authorList>
            <person name="Dougan E. K."/>
            <person name="Rhodes N."/>
            <person name="Thang M."/>
            <person name="Chan C."/>
        </authorList>
    </citation>
    <scope>NUCLEOTIDE SEQUENCE</scope>
</reference>